<proteinExistence type="inferred from homology"/>
<keyword evidence="7" id="KW-1185">Reference proteome</keyword>
<evidence type="ECO:0000313" key="6">
    <source>
        <dbReference type="EMBL" id="PTM51444.1"/>
    </source>
</evidence>
<evidence type="ECO:0000256" key="5">
    <source>
        <dbReference type="HAMAP-Rule" id="MF_00189"/>
    </source>
</evidence>
<keyword evidence="3 5" id="KW-1133">Transmembrane helix</keyword>
<gene>
    <name evidence="5" type="primary">yciB</name>
    <name evidence="6" type="ORF">C8P69_110109</name>
</gene>
<feature type="transmembrane region" description="Helical" evidence="5">
    <location>
        <begin position="20"/>
        <end position="37"/>
    </location>
</feature>
<dbReference type="HAMAP" id="MF_00189">
    <property type="entry name" value="YciB"/>
    <property type="match status" value="1"/>
</dbReference>
<keyword evidence="5" id="KW-0997">Cell inner membrane</keyword>
<dbReference type="NCBIfam" id="NF001323">
    <property type="entry name" value="PRK00259.1-1"/>
    <property type="match status" value="1"/>
</dbReference>
<dbReference type="Proteomes" id="UP000241808">
    <property type="component" value="Unassembled WGS sequence"/>
</dbReference>
<keyword evidence="4 5" id="KW-0472">Membrane</keyword>
<keyword evidence="1 5" id="KW-1003">Cell membrane</keyword>
<comment type="function">
    <text evidence="5">Plays a role in cell envelope biogenesis, maintenance of cell envelope integrity and membrane homeostasis.</text>
</comment>
<comment type="similarity">
    <text evidence="5">Belongs to the YciB family.</text>
</comment>
<feature type="transmembrane region" description="Helical" evidence="5">
    <location>
        <begin position="76"/>
        <end position="95"/>
    </location>
</feature>
<dbReference type="EMBL" id="PZZL01000010">
    <property type="protein sequence ID" value="PTM51444.1"/>
    <property type="molecule type" value="Genomic_DNA"/>
</dbReference>
<feature type="transmembrane region" description="Helical" evidence="5">
    <location>
        <begin position="107"/>
        <end position="127"/>
    </location>
</feature>
<dbReference type="InterPro" id="IPR006008">
    <property type="entry name" value="YciB"/>
</dbReference>
<dbReference type="PANTHER" id="PTHR36917">
    <property type="entry name" value="INTRACELLULAR SEPTATION PROTEIN A-RELATED"/>
    <property type="match status" value="1"/>
</dbReference>
<evidence type="ECO:0000256" key="2">
    <source>
        <dbReference type="ARBA" id="ARBA00022692"/>
    </source>
</evidence>
<evidence type="ECO:0000256" key="3">
    <source>
        <dbReference type="ARBA" id="ARBA00022989"/>
    </source>
</evidence>
<dbReference type="PANTHER" id="PTHR36917:SF1">
    <property type="entry name" value="INNER MEMBRANE-SPANNING PROTEIN YCIB"/>
    <property type="match status" value="1"/>
</dbReference>
<feature type="transmembrane region" description="Helical" evidence="5">
    <location>
        <begin position="49"/>
        <end position="70"/>
    </location>
</feature>
<name>A0A2T4YY48_9HYPH</name>
<dbReference type="NCBIfam" id="TIGR00997">
    <property type="entry name" value="ispZ"/>
    <property type="match status" value="1"/>
</dbReference>
<evidence type="ECO:0000313" key="7">
    <source>
        <dbReference type="Proteomes" id="UP000241808"/>
    </source>
</evidence>
<dbReference type="Pfam" id="PF04279">
    <property type="entry name" value="IspA"/>
    <property type="match status" value="1"/>
</dbReference>
<keyword evidence="2 5" id="KW-0812">Transmembrane</keyword>
<comment type="subcellular location">
    <subcellularLocation>
        <location evidence="5">Cell inner membrane</location>
        <topology evidence="5">Multi-pass membrane protein</topology>
    </subcellularLocation>
</comment>
<evidence type="ECO:0000256" key="4">
    <source>
        <dbReference type="ARBA" id="ARBA00023136"/>
    </source>
</evidence>
<protein>
    <recommendedName>
        <fullName evidence="5">Inner membrane-spanning protein YciB</fullName>
    </recommendedName>
</protein>
<reference evidence="6 7" key="1">
    <citation type="submission" date="2018-04" db="EMBL/GenBank/DDBJ databases">
        <title>Genomic Encyclopedia of Archaeal and Bacterial Type Strains, Phase II (KMG-II): from individual species to whole genera.</title>
        <authorList>
            <person name="Goeker M."/>
        </authorList>
    </citation>
    <scope>NUCLEOTIDE SEQUENCE [LARGE SCALE GENOMIC DNA]</scope>
    <source>
        <strain evidence="6 7">DSM 25521</strain>
    </source>
</reference>
<sequence>MALGLMTHTEKHQLPPVAKLALEMGPLVLFFLVNSYGDRWFGVATQNRLFLATGIFVVAVLASLAITWTLVRKLPVMPLVSAVVITIFGGLTLILHDELFIKLKPTIVNTLFGGVLVWAGLSGRNVLKLVLDSVFDLTDEGWRLLTWRWAFFFFVLAALNEIVWRTQTTDTWVAFKVWGIMPLTMIFAMAQVPLIMRHDASEADRAS</sequence>
<feature type="transmembrane region" description="Helical" evidence="5">
    <location>
        <begin position="175"/>
        <end position="196"/>
    </location>
</feature>
<comment type="caution">
    <text evidence="6">The sequence shown here is derived from an EMBL/GenBank/DDBJ whole genome shotgun (WGS) entry which is preliminary data.</text>
</comment>
<evidence type="ECO:0000256" key="1">
    <source>
        <dbReference type="ARBA" id="ARBA00022475"/>
    </source>
</evidence>
<organism evidence="6 7">
    <name type="scientific">Phreatobacter oligotrophus</name>
    <dbReference type="NCBI Taxonomy" id="1122261"/>
    <lineage>
        <taxon>Bacteria</taxon>
        <taxon>Pseudomonadati</taxon>
        <taxon>Pseudomonadota</taxon>
        <taxon>Alphaproteobacteria</taxon>
        <taxon>Hyphomicrobiales</taxon>
        <taxon>Phreatobacteraceae</taxon>
        <taxon>Phreatobacter</taxon>
    </lineage>
</organism>
<dbReference type="GO" id="GO:0005886">
    <property type="term" value="C:plasma membrane"/>
    <property type="evidence" value="ECO:0007669"/>
    <property type="project" value="UniProtKB-SubCell"/>
</dbReference>
<feature type="transmembrane region" description="Helical" evidence="5">
    <location>
        <begin position="147"/>
        <end position="163"/>
    </location>
</feature>
<accession>A0A2T4YY48</accession>
<dbReference type="AlphaFoldDB" id="A0A2T4YY48"/>